<evidence type="ECO:0000313" key="2">
    <source>
        <dbReference type="Proteomes" id="UP001157502"/>
    </source>
</evidence>
<keyword evidence="2" id="KW-1185">Reference proteome</keyword>
<accession>A0ACC2F721</accession>
<gene>
    <name evidence="1" type="ORF">DPEC_G00335750</name>
</gene>
<dbReference type="EMBL" id="CM055760">
    <property type="protein sequence ID" value="KAJ7987148.1"/>
    <property type="molecule type" value="Genomic_DNA"/>
</dbReference>
<reference evidence="1" key="1">
    <citation type="submission" date="2021-05" db="EMBL/GenBank/DDBJ databases">
        <authorList>
            <person name="Pan Q."/>
            <person name="Jouanno E."/>
            <person name="Zahm M."/>
            <person name="Klopp C."/>
            <person name="Cabau C."/>
            <person name="Louis A."/>
            <person name="Berthelot C."/>
            <person name="Parey E."/>
            <person name="Roest Crollius H."/>
            <person name="Montfort J."/>
            <person name="Robinson-Rechavi M."/>
            <person name="Bouchez O."/>
            <person name="Lampietro C."/>
            <person name="Lopez Roques C."/>
            <person name="Donnadieu C."/>
            <person name="Postlethwait J."/>
            <person name="Bobe J."/>
            <person name="Dillon D."/>
            <person name="Chandos A."/>
            <person name="von Hippel F."/>
            <person name="Guiguen Y."/>
        </authorList>
    </citation>
    <scope>NUCLEOTIDE SEQUENCE</scope>
    <source>
        <strain evidence="1">YG-Jan2019</strain>
    </source>
</reference>
<sequence length="109" mass="11397">MPRRLKPQTDCQRAARARKPTCFALNIAQDCSPGSCEKHSGLRRGPLESGSGVWEIGASDRLLFGLRAGDTRSTGALNRPEAADKPGTPALNELQVTAAIAGGHTDTGG</sequence>
<dbReference type="Proteomes" id="UP001157502">
    <property type="component" value="Chromosome 33"/>
</dbReference>
<evidence type="ECO:0000313" key="1">
    <source>
        <dbReference type="EMBL" id="KAJ7987148.1"/>
    </source>
</evidence>
<comment type="caution">
    <text evidence="1">The sequence shown here is derived from an EMBL/GenBank/DDBJ whole genome shotgun (WGS) entry which is preliminary data.</text>
</comment>
<protein>
    <submittedName>
        <fullName evidence="1">Uncharacterized protein</fullName>
    </submittedName>
</protein>
<proteinExistence type="predicted"/>
<organism evidence="1 2">
    <name type="scientific">Dallia pectoralis</name>
    <name type="common">Alaska blackfish</name>
    <dbReference type="NCBI Taxonomy" id="75939"/>
    <lineage>
        <taxon>Eukaryota</taxon>
        <taxon>Metazoa</taxon>
        <taxon>Chordata</taxon>
        <taxon>Craniata</taxon>
        <taxon>Vertebrata</taxon>
        <taxon>Euteleostomi</taxon>
        <taxon>Actinopterygii</taxon>
        <taxon>Neopterygii</taxon>
        <taxon>Teleostei</taxon>
        <taxon>Protacanthopterygii</taxon>
        <taxon>Esociformes</taxon>
        <taxon>Umbridae</taxon>
        <taxon>Dallia</taxon>
    </lineage>
</organism>
<name>A0ACC2F721_DALPE</name>